<sequence>MINEDTMYQTSLCLLFSNRDITYIDMEEIKPAKAFDTMCDLANKFGFKKPTDKKFFEGVMNGDLAGFIPINLFIDKKNLIYNNKVIYKDNDSIHLQITSTNLIEIYKQSKEYINFTKEFFDKPLKYENLGIFLKPQEFERLKQDSKLFDVAKRYLNNFIEALEERIDLEKAKLFKEKDVLNYLKENKELRVKLKNILDKELVHIKQHRPDIVASWKYYQEFEQMCKELNGNI</sequence>
<dbReference type="EMBL" id="KC432612">
    <property type="protein sequence ID" value="AGK83538.1"/>
    <property type="molecule type" value="Genomic_DNA"/>
</dbReference>
<protein>
    <submittedName>
        <fullName evidence="1">X.7</fullName>
    </submittedName>
</protein>
<dbReference type="Pfam" id="PF11186">
    <property type="entry name" value="DUF2972"/>
    <property type="match status" value="1"/>
</dbReference>
<reference evidence="1" key="1">
    <citation type="journal article" date="2013" name="Gene">
        <title>Unusual features in organisation of capsular polysaccharide-related genes of C. jejuni strain X.</title>
        <authorList>
            <person name="Karlyshev A.V."/>
            <person name="Quail M.A."/>
            <person name="Parkhill J."/>
            <person name="Wren B.W."/>
        </authorList>
    </citation>
    <scope>NUCLEOTIDE SEQUENCE</scope>
    <source>
        <strain evidence="1">X</strain>
    </source>
</reference>
<dbReference type="AlphaFoldDB" id="R4JE10"/>
<proteinExistence type="predicted"/>
<organism evidence="1">
    <name type="scientific">Campylobacter jejuni</name>
    <dbReference type="NCBI Taxonomy" id="197"/>
    <lineage>
        <taxon>Bacteria</taxon>
        <taxon>Pseudomonadati</taxon>
        <taxon>Campylobacterota</taxon>
        <taxon>Epsilonproteobacteria</taxon>
        <taxon>Campylobacterales</taxon>
        <taxon>Campylobacteraceae</taxon>
        <taxon>Campylobacter</taxon>
    </lineage>
</organism>
<accession>R4JE10</accession>
<dbReference type="InterPro" id="IPR021353">
    <property type="entry name" value="DUF2972"/>
</dbReference>
<evidence type="ECO:0000313" key="1">
    <source>
        <dbReference type="EMBL" id="AGK83538.1"/>
    </source>
</evidence>
<gene>
    <name evidence="1" type="primary">x.7</name>
</gene>
<name>R4JE10_CAMJU</name>